<protein>
    <submittedName>
        <fullName evidence="1">Uncharacterized protein</fullName>
    </submittedName>
</protein>
<gene>
    <name evidence="1" type="ORF">DYB32_005811</name>
</gene>
<name>A0A3R7A7Q4_9STRA</name>
<dbReference type="VEuPathDB" id="FungiDB:H310_03595"/>
<dbReference type="AlphaFoldDB" id="A0A3R7A7Q4"/>
<dbReference type="EMBL" id="QUSY01000552">
    <property type="protein sequence ID" value="RHY28644.1"/>
    <property type="molecule type" value="Genomic_DNA"/>
</dbReference>
<sequence length="153" mass="17721">MTVHASSHQEEINMARNGQKRVQDELDVLKKTCNSPSPVSFAVAQRVHHSFRSFRLVDDYVHTNTHSKVEMASSQQAALEMRRLLEIQIDETETWQRQCWALQEQLNVATTTCTEHKQKLWQTTEAKKSEERKNMLLYMQAQLGKKHSPCPTA</sequence>
<evidence type="ECO:0000313" key="2">
    <source>
        <dbReference type="Proteomes" id="UP000285060"/>
    </source>
</evidence>
<dbReference type="Proteomes" id="UP000285060">
    <property type="component" value="Unassembled WGS sequence"/>
</dbReference>
<comment type="caution">
    <text evidence="1">The sequence shown here is derived from an EMBL/GenBank/DDBJ whole genome shotgun (WGS) entry which is preliminary data.</text>
</comment>
<accession>A0A3R7A7Q4</accession>
<organism evidence="1 2">
    <name type="scientific">Aphanomyces invadans</name>
    <dbReference type="NCBI Taxonomy" id="157072"/>
    <lineage>
        <taxon>Eukaryota</taxon>
        <taxon>Sar</taxon>
        <taxon>Stramenopiles</taxon>
        <taxon>Oomycota</taxon>
        <taxon>Saprolegniomycetes</taxon>
        <taxon>Saprolegniales</taxon>
        <taxon>Verrucalvaceae</taxon>
        <taxon>Aphanomyces</taxon>
    </lineage>
</organism>
<proteinExistence type="predicted"/>
<reference evidence="1 2" key="1">
    <citation type="submission" date="2018-08" db="EMBL/GenBank/DDBJ databases">
        <title>Aphanomyces genome sequencing and annotation.</title>
        <authorList>
            <person name="Minardi D."/>
            <person name="Oidtmann B."/>
            <person name="Van Der Giezen M."/>
            <person name="Studholme D.J."/>
        </authorList>
    </citation>
    <scope>NUCLEOTIDE SEQUENCE [LARGE SCALE GENOMIC DNA]</scope>
    <source>
        <strain evidence="1 2">NJM0002</strain>
    </source>
</reference>
<keyword evidence="2" id="KW-1185">Reference proteome</keyword>
<evidence type="ECO:0000313" key="1">
    <source>
        <dbReference type="EMBL" id="RHY28644.1"/>
    </source>
</evidence>